<sequence>MAGNHYDGPSVRSPAIVSPRHVRSRTQSISSDRPSSIGRNLLAPPQSVSPEAAFIAASAASQIVTNDHDSHADVWYDEPGMIPAGETALVSDGALRLVNNFLDQLLFNFLQIAKSTTLSALRPAVTEVLKPKLARDAITNADEELREYLGGADEEDYVKPQNGDPSRDWDLELVWKRTRLRSMVYSSLGDMEEEDEDMYMEQEHLEIGADEQISDVISPAVAIFLTSVLEYMGELTLTVAGQAAYHRVRAEFEKEIKDGLKTPSDIADRIVVEESDMERVALDRTLGRLWRGWKKRIRAPAVIEFGNRPFSRTSIDHTRNGSDLNPLRSPGSEMGIESKPSQEQVEEEVKEEAQPPPEPADIPLPVGDNDVEEIEVPGYAVHSDDEEDEEDVELAIRRPRSLVFSSTAEPHTELARSASLSRSWPIRLPVRRTRAQKKSEEQPQTKSDEEQTAAKEEAERDEKSAKDVVKVEPAELPAFAPLQTKDEKGALSTSIPDENKNAEDISTPPDSSLVTEEICSARITDVAGSASPHEFQAVPLEAADPVHINSPSPTDYPSPQSDLTHQPDSAYNHAPVSPLETGRSDPFVATKSATTSTQRQEKEYSMPADKPYEIGAATSTHGQVATESSPRSSARAPTMQPSRGSSLPRQPLTTSGTKVSILSSSHSSNHFINEPIPEVPSRATGHSGRQGSKSNSIGQASMERTRTRESDDGASLPVQSNGHHRSTHTSGSSGSSAAGRHKAFRTSEEQVPSRADSVARNFEELIHSNQTITYTLTPEHMRNMDPNRSSEMPRSASLVNDGKGGSSQRVIGISADSRTQKPTPISIPGTSAASTPKSSSVKSPLRTGASAGSSQPMSPATMTPKSPRMPASLAREARVPGDSTADFAEFIKSTGPAGGDARASPARGSNGVFPGQVAAAAPFPVTSSPSRGNEARRVSSASNRNRYQPREASVDGNGDNSDLIDFIRQGPPGPGGNNRIPRHVAPFSSTATPDHTAIASGGRAGEHGITEVRHSQASTNATENSGPSFHSSVNSNTALLKNNKPQPPPKMFDDDGMPKRTRRRVRDPYAIDFSDEDDDLDDLVTPKPPPKKEESLADFLRNYEPPPEPMAPPVSEKLPKKKASAPSLMGRFTRSHKEPKETHGTNGPGYGQKVQESRSLNSRAGTPSAARRSGHVPIQVHIPPGYDSNTGYESTAGQPRVPRVAPASSRSGGRIPMKRFEPREAVSTVDRSATADLAAFLRDSEPPPSMTSSPTREAPVEEGGGSFSKMFGRRKKPMY</sequence>
<feature type="compositionally biased region" description="Polar residues" evidence="1">
    <location>
        <begin position="617"/>
        <end position="632"/>
    </location>
</feature>
<reference evidence="2" key="1">
    <citation type="submission" date="2015-01" db="EMBL/GenBank/DDBJ databases">
        <authorList>
            <person name="Durling Mikael"/>
        </authorList>
    </citation>
    <scope>NUCLEOTIDE SEQUENCE</scope>
</reference>
<feature type="compositionally biased region" description="Polar residues" evidence="1">
    <location>
        <begin position="687"/>
        <end position="699"/>
    </location>
</feature>
<feature type="region of interest" description="Disordered" evidence="1">
    <location>
        <begin position="778"/>
        <end position="979"/>
    </location>
</feature>
<feature type="region of interest" description="Disordered" evidence="1">
    <location>
        <begin position="400"/>
        <end position="513"/>
    </location>
</feature>
<feature type="compositionally biased region" description="Polar residues" evidence="1">
    <location>
        <begin position="850"/>
        <end position="864"/>
    </location>
</feature>
<feature type="compositionally biased region" description="Basic and acidic residues" evidence="1">
    <location>
        <begin position="437"/>
        <end position="473"/>
    </location>
</feature>
<gene>
    <name evidence="2" type="ORF">BN869_000009165_1</name>
</gene>
<proteinExistence type="predicted"/>
<feature type="compositionally biased region" description="Polar residues" evidence="1">
    <location>
        <begin position="25"/>
        <end position="38"/>
    </location>
</feature>
<feature type="compositionally biased region" description="Polar residues" evidence="1">
    <location>
        <begin position="639"/>
        <end position="658"/>
    </location>
</feature>
<evidence type="ECO:0000256" key="1">
    <source>
        <dbReference type="SAM" id="MobiDB-lite"/>
    </source>
</evidence>
<feature type="region of interest" description="Disordered" evidence="1">
    <location>
        <begin position="1"/>
        <end position="42"/>
    </location>
</feature>
<accession>A0A0B7KC96</accession>
<dbReference type="GO" id="GO:0046982">
    <property type="term" value="F:protein heterodimerization activity"/>
    <property type="evidence" value="ECO:0007669"/>
    <property type="project" value="InterPro"/>
</dbReference>
<feature type="compositionally biased region" description="Polar residues" evidence="1">
    <location>
        <begin position="816"/>
        <end position="842"/>
    </location>
</feature>
<evidence type="ECO:0008006" key="3">
    <source>
        <dbReference type="Google" id="ProtNLM"/>
    </source>
</evidence>
<feature type="region of interest" description="Disordered" evidence="1">
    <location>
        <begin position="311"/>
        <end position="369"/>
    </location>
</feature>
<feature type="compositionally biased region" description="Low complexity" evidence="1">
    <location>
        <begin position="728"/>
        <end position="738"/>
    </location>
</feature>
<feature type="compositionally biased region" description="Polar residues" evidence="1">
    <location>
        <begin position="1015"/>
        <end position="1040"/>
    </location>
</feature>
<feature type="region of interest" description="Disordered" evidence="1">
    <location>
        <begin position="1015"/>
        <end position="1279"/>
    </location>
</feature>
<feature type="region of interest" description="Disordered" evidence="1">
    <location>
        <begin position="525"/>
        <end position="754"/>
    </location>
</feature>
<protein>
    <recommendedName>
        <fullName evidence="3">Flo11</fullName>
    </recommendedName>
</protein>
<feature type="compositionally biased region" description="Polar residues" evidence="1">
    <location>
        <begin position="549"/>
        <end position="569"/>
    </location>
</feature>
<organism evidence="2">
    <name type="scientific">Bionectria ochroleuca</name>
    <name type="common">Gliocladium roseum</name>
    <dbReference type="NCBI Taxonomy" id="29856"/>
    <lineage>
        <taxon>Eukaryota</taxon>
        <taxon>Fungi</taxon>
        <taxon>Dikarya</taxon>
        <taxon>Ascomycota</taxon>
        <taxon>Pezizomycotina</taxon>
        <taxon>Sordariomycetes</taxon>
        <taxon>Hypocreomycetidae</taxon>
        <taxon>Hypocreales</taxon>
        <taxon>Bionectriaceae</taxon>
        <taxon>Clonostachys</taxon>
    </lineage>
</organism>
<feature type="compositionally biased region" description="Acidic residues" evidence="1">
    <location>
        <begin position="1073"/>
        <end position="1082"/>
    </location>
</feature>
<dbReference type="AlphaFoldDB" id="A0A0B7KC96"/>
<dbReference type="InterPro" id="IPR009072">
    <property type="entry name" value="Histone-fold"/>
</dbReference>
<dbReference type="Gene3D" id="1.10.20.10">
    <property type="entry name" value="Histone, subunit A"/>
    <property type="match status" value="1"/>
</dbReference>
<name>A0A0B7KC96_BIOOC</name>
<dbReference type="EMBL" id="CDPU01000033">
    <property type="protein sequence ID" value="CEO53107.1"/>
    <property type="molecule type" value="Genomic_DNA"/>
</dbReference>
<feature type="compositionally biased region" description="Polar residues" evidence="1">
    <location>
        <begin position="1187"/>
        <end position="1197"/>
    </location>
</feature>
<evidence type="ECO:0000313" key="2">
    <source>
        <dbReference type="EMBL" id="CEO53107.1"/>
    </source>
</evidence>